<name>A0A398B9Q0_9BACI</name>
<dbReference type="EMBL" id="QWVT01000015">
    <property type="protein sequence ID" value="RID85578.1"/>
    <property type="molecule type" value="Genomic_DNA"/>
</dbReference>
<evidence type="ECO:0000256" key="1">
    <source>
        <dbReference type="SAM" id="Phobius"/>
    </source>
</evidence>
<organism evidence="2 3">
    <name type="scientific">Mesobacillus zeae</name>
    <dbReference type="NCBI Taxonomy" id="1917180"/>
    <lineage>
        <taxon>Bacteria</taxon>
        <taxon>Bacillati</taxon>
        <taxon>Bacillota</taxon>
        <taxon>Bacilli</taxon>
        <taxon>Bacillales</taxon>
        <taxon>Bacillaceae</taxon>
        <taxon>Mesobacillus</taxon>
    </lineage>
</organism>
<evidence type="ECO:0000313" key="3">
    <source>
        <dbReference type="Proteomes" id="UP000265816"/>
    </source>
</evidence>
<reference evidence="2 3" key="1">
    <citation type="submission" date="2018-08" db="EMBL/GenBank/DDBJ databases">
        <title>Bacillus jemisoniae sp. nov., Bacillus chryseoplanitiae sp. nov., Bacillus resnikiae sp. nov., and Bacillus frankliniae sp. nov., isolated from Viking spacecraft and associated surfaces.</title>
        <authorList>
            <person name="Seuylemezian A."/>
            <person name="Vaishampayan P."/>
        </authorList>
    </citation>
    <scope>NUCLEOTIDE SEQUENCE [LARGE SCALE GENOMIC DNA]</scope>
    <source>
        <strain evidence="2 3">JJ-247</strain>
    </source>
</reference>
<comment type="caution">
    <text evidence="2">The sequence shown here is derived from an EMBL/GenBank/DDBJ whole genome shotgun (WGS) entry which is preliminary data.</text>
</comment>
<gene>
    <name evidence="2" type="ORF">D1970_08435</name>
</gene>
<dbReference type="OrthoDB" id="2454425at2"/>
<feature type="transmembrane region" description="Helical" evidence="1">
    <location>
        <begin position="49"/>
        <end position="72"/>
    </location>
</feature>
<keyword evidence="1" id="KW-1133">Transmembrane helix</keyword>
<dbReference type="Proteomes" id="UP000265816">
    <property type="component" value="Unassembled WGS sequence"/>
</dbReference>
<evidence type="ECO:0000313" key="2">
    <source>
        <dbReference type="EMBL" id="RID85578.1"/>
    </source>
</evidence>
<keyword evidence="1" id="KW-0812">Transmembrane</keyword>
<keyword evidence="1" id="KW-0472">Membrane</keyword>
<sequence length="85" mass="9199">MKWVLVFILCGISLLFLSKGAELWFTLGNPASISFLGVPINENVPKESVAGYALGFTVAAIIPVLVAVNIYFRAALKKKTKSTKL</sequence>
<protein>
    <submittedName>
        <fullName evidence="2">Uncharacterized protein</fullName>
    </submittedName>
</protein>
<dbReference type="RefSeq" id="WP_119112431.1">
    <property type="nucleotide sequence ID" value="NZ_CBCSEO010000002.1"/>
</dbReference>
<dbReference type="AlphaFoldDB" id="A0A398B9Q0"/>
<accession>A0A398B9Q0</accession>
<proteinExistence type="predicted"/>
<keyword evidence="3" id="KW-1185">Reference proteome</keyword>